<proteinExistence type="predicted"/>
<dbReference type="Gramene" id="mRNA:HanXRQr2_Chr15g0675491">
    <property type="protein sequence ID" value="mRNA:HanXRQr2_Chr15g0675491"/>
    <property type="gene ID" value="HanXRQr2_Chr15g0675491"/>
</dbReference>
<organism evidence="2 3">
    <name type="scientific">Helianthus annuus</name>
    <name type="common">Common sunflower</name>
    <dbReference type="NCBI Taxonomy" id="4232"/>
    <lineage>
        <taxon>Eukaryota</taxon>
        <taxon>Viridiplantae</taxon>
        <taxon>Streptophyta</taxon>
        <taxon>Embryophyta</taxon>
        <taxon>Tracheophyta</taxon>
        <taxon>Spermatophyta</taxon>
        <taxon>Magnoliopsida</taxon>
        <taxon>eudicotyledons</taxon>
        <taxon>Gunneridae</taxon>
        <taxon>Pentapetalae</taxon>
        <taxon>asterids</taxon>
        <taxon>campanulids</taxon>
        <taxon>Asterales</taxon>
        <taxon>Asteraceae</taxon>
        <taxon>Asteroideae</taxon>
        <taxon>Heliantheae alliance</taxon>
        <taxon>Heliantheae</taxon>
        <taxon>Helianthus</taxon>
    </lineage>
</organism>
<reference evidence="1 3" key="1">
    <citation type="journal article" date="2017" name="Nature">
        <title>The sunflower genome provides insights into oil metabolism, flowering and Asterid evolution.</title>
        <authorList>
            <person name="Badouin H."/>
            <person name="Gouzy J."/>
            <person name="Grassa C.J."/>
            <person name="Murat F."/>
            <person name="Staton S.E."/>
            <person name="Cottret L."/>
            <person name="Lelandais-Briere C."/>
            <person name="Owens G.L."/>
            <person name="Carrere S."/>
            <person name="Mayjonade B."/>
            <person name="Legrand L."/>
            <person name="Gill N."/>
            <person name="Kane N.C."/>
            <person name="Bowers J.E."/>
            <person name="Hubner S."/>
            <person name="Bellec A."/>
            <person name="Berard A."/>
            <person name="Berges H."/>
            <person name="Blanchet N."/>
            <person name="Boniface M.C."/>
            <person name="Brunel D."/>
            <person name="Catrice O."/>
            <person name="Chaidir N."/>
            <person name="Claudel C."/>
            <person name="Donnadieu C."/>
            <person name="Faraut T."/>
            <person name="Fievet G."/>
            <person name="Helmstetter N."/>
            <person name="King M."/>
            <person name="Knapp S.J."/>
            <person name="Lai Z."/>
            <person name="Le Paslier M.C."/>
            <person name="Lippi Y."/>
            <person name="Lorenzon L."/>
            <person name="Mandel J.R."/>
            <person name="Marage G."/>
            <person name="Marchand G."/>
            <person name="Marquand E."/>
            <person name="Bret-Mestries E."/>
            <person name="Morien E."/>
            <person name="Nambeesan S."/>
            <person name="Nguyen T."/>
            <person name="Pegot-Espagnet P."/>
            <person name="Pouilly N."/>
            <person name="Raftis F."/>
            <person name="Sallet E."/>
            <person name="Schiex T."/>
            <person name="Thomas J."/>
            <person name="Vandecasteele C."/>
            <person name="Vares D."/>
            <person name="Vear F."/>
            <person name="Vautrin S."/>
            <person name="Crespi M."/>
            <person name="Mangin B."/>
            <person name="Burke J.M."/>
            <person name="Salse J."/>
            <person name="Munos S."/>
            <person name="Vincourt P."/>
            <person name="Rieseberg L.H."/>
            <person name="Langlade N.B."/>
        </authorList>
    </citation>
    <scope>NUCLEOTIDE SEQUENCE [LARGE SCALE GENOMIC DNA]</scope>
    <source>
        <strain evidence="3">cv. SF193</strain>
        <tissue evidence="1">Leaves</tissue>
    </source>
</reference>
<name>A0A251S5J4_HELAN</name>
<dbReference type="EMBL" id="CM007904">
    <property type="protein sequence ID" value="OTF94043.1"/>
    <property type="molecule type" value="Genomic_DNA"/>
</dbReference>
<evidence type="ECO:0000313" key="1">
    <source>
        <dbReference type="EMBL" id="KAF5763024.1"/>
    </source>
</evidence>
<reference evidence="1" key="3">
    <citation type="submission" date="2020-06" db="EMBL/GenBank/DDBJ databases">
        <title>Helianthus annuus Genome sequencing and assembly Release 2.</title>
        <authorList>
            <person name="Gouzy J."/>
            <person name="Langlade N."/>
            <person name="Munos S."/>
        </authorList>
    </citation>
    <scope>NUCLEOTIDE SEQUENCE</scope>
    <source>
        <tissue evidence="1">Leaves</tissue>
    </source>
</reference>
<dbReference type="InParanoid" id="A0A251S5J4"/>
<keyword evidence="3" id="KW-1185">Reference proteome</keyword>
<accession>A0A251S5J4</accession>
<evidence type="ECO:0000313" key="3">
    <source>
        <dbReference type="Proteomes" id="UP000215914"/>
    </source>
</evidence>
<dbReference type="AlphaFoldDB" id="A0A251S5J4"/>
<dbReference type="Proteomes" id="UP000215914">
    <property type="component" value="Chromosome 15"/>
</dbReference>
<evidence type="ECO:0000313" key="2">
    <source>
        <dbReference type="EMBL" id="OTF94043.1"/>
    </source>
</evidence>
<reference evidence="2" key="2">
    <citation type="submission" date="2017-02" db="EMBL/GenBank/DDBJ databases">
        <title>Sunflower complete genome.</title>
        <authorList>
            <person name="Langlade N."/>
            <person name="Munos S."/>
        </authorList>
    </citation>
    <scope>NUCLEOTIDE SEQUENCE [LARGE SCALE GENOMIC DNA]</scope>
    <source>
        <tissue evidence="2">Leaves</tissue>
    </source>
</reference>
<gene>
    <name evidence="2" type="ORF">HannXRQ_Chr15g0467821</name>
    <name evidence="1" type="ORF">HanXRQr2_Chr15g0675491</name>
</gene>
<dbReference type="EMBL" id="MNCJ02000330">
    <property type="protein sequence ID" value="KAF5763024.1"/>
    <property type="molecule type" value="Genomic_DNA"/>
</dbReference>
<sequence>MSLQSCMVEGCIWEINLGMNITSLHCASLRFKFSDIVFCLLETHSSSSLPFLKSLGFLGGIFDCQGTKSREKKACIRKHTHLKSFSVNLGFCC</sequence>
<protein>
    <submittedName>
        <fullName evidence="2">Uncharacterized protein</fullName>
    </submittedName>
</protein>